<name>A0A5D3FB82_9ACTN</name>
<comment type="caution">
    <text evidence="1">The sequence shown here is derived from an EMBL/GenBank/DDBJ whole genome shotgun (WGS) entry which is preliminary data.</text>
</comment>
<sequence>MAGSGFLVGPDGVRVEPVELQPVDVAYARRRHRDAKPGDVFFLVTRHGRLLGYCRDIEEVAELVDLRLLHGPDDAAESGGAAG</sequence>
<gene>
    <name evidence="1" type="ORF">FXF68_30915</name>
</gene>
<evidence type="ECO:0000313" key="1">
    <source>
        <dbReference type="EMBL" id="TYK45096.1"/>
    </source>
</evidence>
<accession>A0A5D3FB82</accession>
<dbReference type="RefSeq" id="WP_148765421.1">
    <property type="nucleotide sequence ID" value="NZ_VSRQ01000007.1"/>
</dbReference>
<organism evidence="1 2">
    <name type="scientific">Actinomadura decatromicini</name>
    <dbReference type="NCBI Taxonomy" id="2604572"/>
    <lineage>
        <taxon>Bacteria</taxon>
        <taxon>Bacillati</taxon>
        <taxon>Actinomycetota</taxon>
        <taxon>Actinomycetes</taxon>
        <taxon>Streptosporangiales</taxon>
        <taxon>Thermomonosporaceae</taxon>
        <taxon>Actinomadura</taxon>
    </lineage>
</organism>
<protein>
    <submittedName>
        <fullName evidence="1">Uncharacterized protein</fullName>
    </submittedName>
</protein>
<keyword evidence="2" id="KW-1185">Reference proteome</keyword>
<dbReference type="Proteomes" id="UP000323505">
    <property type="component" value="Unassembled WGS sequence"/>
</dbReference>
<dbReference type="AlphaFoldDB" id="A0A5D3FB82"/>
<reference evidence="1 2" key="1">
    <citation type="submission" date="2019-08" db="EMBL/GenBank/DDBJ databases">
        <title>Actinomadura sp. nov. CYP1-5 isolated from mountain soil.</title>
        <authorList>
            <person name="Songsumanus A."/>
            <person name="Kuncharoen N."/>
            <person name="Kudo T."/>
            <person name="Yuki M."/>
            <person name="Igarashi Y."/>
            <person name="Tanasupawat S."/>
        </authorList>
    </citation>
    <scope>NUCLEOTIDE SEQUENCE [LARGE SCALE GENOMIC DNA]</scope>
    <source>
        <strain evidence="1 2">CYP1-5</strain>
    </source>
</reference>
<proteinExistence type="predicted"/>
<dbReference type="EMBL" id="VSRQ01000007">
    <property type="protein sequence ID" value="TYK45096.1"/>
    <property type="molecule type" value="Genomic_DNA"/>
</dbReference>
<evidence type="ECO:0000313" key="2">
    <source>
        <dbReference type="Proteomes" id="UP000323505"/>
    </source>
</evidence>